<proteinExistence type="predicted"/>
<dbReference type="EMBL" id="LAVV01010552">
    <property type="protein sequence ID" value="KNZ48886.1"/>
    <property type="molecule type" value="Genomic_DNA"/>
</dbReference>
<gene>
    <name evidence="2" type="ORF">VP01_5349g2</name>
</gene>
<keyword evidence="3" id="KW-1185">Reference proteome</keyword>
<evidence type="ECO:0000256" key="1">
    <source>
        <dbReference type="SAM" id="MobiDB-lite"/>
    </source>
</evidence>
<dbReference type="Proteomes" id="UP000037035">
    <property type="component" value="Unassembled WGS sequence"/>
</dbReference>
<feature type="region of interest" description="Disordered" evidence="1">
    <location>
        <begin position="233"/>
        <end position="252"/>
    </location>
</feature>
<evidence type="ECO:0000313" key="2">
    <source>
        <dbReference type="EMBL" id="KNZ48886.1"/>
    </source>
</evidence>
<feature type="compositionally biased region" description="Polar residues" evidence="1">
    <location>
        <begin position="95"/>
        <end position="162"/>
    </location>
</feature>
<reference evidence="2 3" key="1">
    <citation type="submission" date="2015-08" db="EMBL/GenBank/DDBJ databases">
        <title>Next Generation Sequencing and Analysis of the Genome of Puccinia sorghi L Schw, the Causal Agent of Maize Common Rust.</title>
        <authorList>
            <person name="Rochi L."/>
            <person name="Burguener G."/>
            <person name="Darino M."/>
            <person name="Turjanski A."/>
            <person name="Kreff E."/>
            <person name="Dieguez M.J."/>
            <person name="Sacco F."/>
        </authorList>
    </citation>
    <scope>NUCLEOTIDE SEQUENCE [LARGE SCALE GENOMIC DNA]</scope>
    <source>
        <strain evidence="2 3">RO10H11247</strain>
    </source>
</reference>
<dbReference type="VEuPathDB" id="FungiDB:VP01_5349g2"/>
<dbReference type="AlphaFoldDB" id="A0A0L6UK27"/>
<feature type="compositionally biased region" description="Low complexity" evidence="1">
    <location>
        <begin position="238"/>
        <end position="252"/>
    </location>
</feature>
<name>A0A0L6UK27_9BASI</name>
<organism evidence="2 3">
    <name type="scientific">Puccinia sorghi</name>
    <dbReference type="NCBI Taxonomy" id="27349"/>
    <lineage>
        <taxon>Eukaryota</taxon>
        <taxon>Fungi</taxon>
        <taxon>Dikarya</taxon>
        <taxon>Basidiomycota</taxon>
        <taxon>Pucciniomycotina</taxon>
        <taxon>Pucciniomycetes</taxon>
        <taxon>Pucciniales</taxon>
        <taxon>Pucciniaceae</taxon>
        <taxon>Puccinia</taxon>
    </lineage>
</organism>
<sequence length="268" mass="27503">MALLVSSHTHLTSPKSKSKPCKQVVARVCSNLLHPSRIPRLKLPSSVHPSKVVILLNLANIRSSQPSPFSFPTLQSNQPTCTNELAIAAFPAPSQEAQSNLPPTSTPTFSFGRSSSQAVSVFGSQPEPTAISASASQDTPNPTPVSSSINTPSATPFTFGSQPTTTNSASSNNEPPASNGMCDNMVDANPTTSTTTTLNIFGGSASAPSNPMSAPLTGFSFSNVNTNTGTQTTKAELTFGGPTSTTTTPSFSFGGPTTALSSVALLLA</sequence>
<dbReference type="STRING" id="27349.A0A0L6UK27"/>
<accession>A0A0L6UK27</accession>
<feature type="region of interest" description="Disordered" evidence="1">
    <location>
        <begin position="94"/>
        <end position="206"/>
    </location>
</feature>
<evidence type="ECO:0000313" key="3">
    <source>
        <dbReference type="Proteomes" id="UP000037035"/>
    </source>
</evidence>
<comment type="caution">
    <text evidence="2">The sequence shown here is derived from an EMBL/GenBank/DDBJ whole genome shotgun (WGS) entry which is preliminary data.</text>
</comment>
<feature type="compositionally biased region" description="Low complexity" evidence="1">
    <location>
        <begin position="163"/>
        <end position="179"/>
    </location>
</feature>
<protein>
    <submittedName>
        <fullName evidence="2">Uncharacterized protein</fullName>
    </submittedName>
</protein>